<dbReference type="CDD" id="cd06332">
    <property type="entry name" value="PBP1_aromatic_compounds-like"/>
    <property type="match status" value="1"/>
</dbReference>
<dbReference type="PANTHER" id="PTHR30483">
    <property type="entry name" value="LEUCINE-SPECIFIC-BINDING PROTEIN"/>
    <property type="match status" value="1"/>
</dbReference>
<evidence type="ECO:0000256" key="2">
    <source>
        <dbReference type="ARBA" id="ARBA00022729"/>
    </source>
</evidence>
<evidence type="ECO:0000256" key="1">
    <source>
        <dbReference type="ARBA" id="ARBA00010062"/>
    </source>
</evidence>
<keyword evidence="2 3" id="KW-0732">Signal</keyword>
<dbReference type="InterPro" id="IPR028082">
    <property type="entry name" value="Peripla_BP_I"/>
</dbReference>
<evidence type="ECO:0000313" key="6">
    <source>
        <dbReference type="Proteomes" id="UP000622707"/>
    </source>
</evidence>
<evidence type="ECO:0000256" key="3">
    <source>
        <dbReference type="SAM" id="SignalP"/>
    </source>
</evidence>
<accession>A0ABS1JSU2</accession>
<keyword evidence="6" id="KW-1185">Reference proteome</keyword>
<dbReference type="RefSeq" id="WP_201691924.1">
    <property type="nucleotide sequence ID" value="NZ_JAEQND010000011.1"/>
</dbReference>
<dbReference type="SUPFAM" id="SSF53822">
    <property type="entry name" value="Periplasmic binding protein-like I"/>
    <property type="match status" value="1"/>
</dbReference>
<feature type="signal peptide" evidence="3">
    <location>
        <begin position="1"/>
        <end position="26"/>
    </location>
</feature>
<protein>
    <submittedName>
        <fullName evidence="5">ABC transporter substrate-binding protein</fullName>
    </submittedName>
</protein>
<evidence type="ECO:0000313" key="5">
    <source>
        <dbReference type="EMBL" id="MBL0427293.1"/>
    </source>
</evidence>
<dbReference type="InterPro" id="IPR051010">
    <property type="entry name" value="BCAA_transport"/>
</dbReference>
<dbReference type="InterPro" id="IPR028081">
    <property type="entry name" value="Leu-bd"/>
</dbReference>
<comment type="similarity">
    <text evidence="1">Belongs to the leucine-binding protein family.</text>
</comment>
<dbReference type="Pfam" id="PF13458">
    <property type="entry name" value="Peripla_BP_6"/>
    <property type="match status" value="1"/>
</dbReference>
<dbReference type="PANTHER" id="PTHR30483:SF6">
    <property type="entry name" value="PERIPLASMIC BINDING PROTEIN OF ABC TRANSPORTER FOR NATURAL AMINO ACIDS"/>
    <property type="match status" value="1"/>
</dbReference>
<reference evidence="5 6" key="1">
    <citation type="journal article" date="2017" name="Int. J. Syst. Evol. Microbiol.">
        <title>Ramlibacter alkalitolerans sp. nov., alkali-tolerant bacterium isolated from soil of ginseng.</title>
        <authorList>
            <person name="Lee D.H."/>
            <person name="Cha C.J."/>
        </authorList>
    </citation>
    <scope>NUCLEOTIDE SEQUENCE [LARGE SCALE GENOMIC DNA]</scope>
    <source>
        <strain evidence="5 6">KACC 19305</strain>
    </source>
</reference>
<evidence type="ECO:0000259" key="4">
    <source>
        <dbReference type="Pfam" id="PF13458"/>
    </source>
</evidence>
<dbReference type="Gene3D" id="3.40.50.2300">
    <property type="match status" value="2"/>
</dbReference>
<dbReference type="EMBL" id="JAEQND010000011">
    <property type="protein sequence ID" value="MBL0427293.1"/>
    <property type="molecule type" value="Genomic_DNA"/>
</dbReference>
<proteinExistence type="inferred from homology"/>
<name>A0ABS1JSU2_9BURK</name>
<sequence>MVSNLVFRASAAAIVAASAFSMSAHAQGDPIRLGFLTIKSGALAAGGKQMEDGLKLFLKERNNTIAGRKVELFTADTGGQPAITKTKAQELVEKDKVDVILGPLAAFEALAIDDYIRKVQVPVISPSAAAEDLTQRKPNPWFVRAVGTSAQPNHPLGEYAAKELKYKRIAIIADDFAFGHELAAGFQRTFEENGGKVVQKLWSPLNVADYGSYISQIKPDVDAVFAGFAGSNGVKFLKQYNEYGLKGKIPVLGTMTTVDEGVLKMMGDEAVGVVSSGWYSAGIANASNRKFVDAMRREYKEDPGYYSMGAYGAALMLEQAVTAVKGRIEEREAFMAALRKVEVRDDPRGTIKLDALGNPLMDVYIRKVERKDGRLVNSVVKTYPAVSQFWKYDTKDFLANPVYSRDYPPAKNIEK</sequence>
<gene>
    <name evidence="5" type="ORF">JI746_19425</name>
</gene>
<feature type="domain" description="Leucine-binding protein" evidence="4">
    <location>
        <begin position="30"/>
        <end position="371"/>
    </location>
</feature>
<organism evidence="5 6">
    <name type="scientific">Ramlibacter alkalitolerans</name>
    <dbReference type="NCBI Taxonomy" id="2039631"/>
    <lineage>
        <taxon>Bacteria</taxon>
        <taxon>Pseudomonadati</taxon>
        <taxon>Pseudomonadota</taxon>
        <taxon>Betaproteobacteria</taxon>
        <taxon>Burkholderiales</taxon>
        <taxon>Comamonadaceae</taxon>
        <taxon>Ramlibacter</taxon>
    </lineage>
</organism>
<comment type="caution">
    <text evidence="5">The sequence shown here is derived from an EMBL/GenBank/DDBJ whole genome shotgun (WGS) entry which is preliminary data.</text>
</comment>
<feature type="chain" id="PRO_5046463443" evidence="3">
    <location>
        <begin position="27"/>
        <end position="415"/>
    </location>
</feature>
<dbReference type="Proteomes" id="UP000622707">
    <property type="component" value="Unassembled WGS sequence"/>
</dbReference>